<proteinExistence type="predicted"/>
<protein>
    <recommendedName>
        <fullName evidence="2">Knr4/Smi1-like domain-containing protein</fullName>
    </recommendedName>
</protein>
<dbReference type="AlphaFoldDB" id="A0A1J0VS40"/>
<dbReference type="EMBL" id="CP018082">
    <property type="protein sequence ID" value="APE34833.1"/>
    <property type="molecule type" value="Genomic_DNA"/>
</dbReference>
<evidence type="ECO:0000259" key="2">
    <source>
        <dbReference type="Pfam" id="PF09346"/>
    </source>
</evidence>
<feature type="domain" description="Knr4/Smi1-like" evidence="2">
    <location>
        <begin position="242"/>
        <end position="383"/>
    </location>
</feature>
<feature type="region of interest" description="Disordered" evidence="1">
    <location>
        <begin position="179"/>
        <end position="207"/>
    </location>
</feature>
<evidence type="ECO:0000313" key="4">
    <source>
        <dbReference type="Proteomes" id="UP000183810"/>
    </source>
</evidence>
<evidence type="ECO:0000256" key="1">
    <source>
        <dbReference type="SAM" id="MobiDB-lite"/>
    </source>
</evidence>
<evidence type="ECO:0000313" key="3">
    <source>
        <dbReference type="EMBL" id="APE34833.1"/>
    </source>
</evidence>
<keyword evidence="4" id="KW-1185">Reference proteome</keyword>
<dbReference type="SUPFAM" id="SSF160631">
    <property type="entry name" value="SMI1/KNR4-like"/>
    <property type="match status" value="1"/>
</dbReference>
<name>A0A1J0VS40_9NOCA</name>
<gene>
    <name evidence="3" type="ORF">BOX37_13740</name>
</gene>
<reference evidence="3" key="1">
    <citation type="submission" date="2016-11" db="EMBL/GenBank/DDBJ databases">
        <authorList>
            <person name="Jaros S."/>
            <person name="Januszkiewicz K."/>
            <person name="Wedrychowicz H."/>
        </authorList>
    </citation>
    <scope>NUCLEOTIDE SEQUENCE [LARGE SCALE GENOMIC DNA]</scope>
    <source>
        <strain evidence="3">Y48</strain>
    </source>
</reference>
<organism evidence="3 4">
    <name type="scientific">Nocardia mangyaensis</name>
    <dbReference type="NCBI Taxonomy" id="2213200"/>
    <lineage>
        <taxon>Bacteria</taxon>
        <taxon>Bacillati</taxon>
        <taxon>Actinomycetota</taxon>
        <taxon>Actinomycetes</taxon>
        <taxon>Mycobacteriales</taxon>
        <taxon>Nocardiaceae</taxon>
        <taxon>Nocardia</taxon>
    </lineage>
</organism>
<dbReference type="OrthoDB" id="3287229at2"/>
<dbReference type="InterPro" id="IPR018958">
    <property type="entry name" value="Knr4/Smi1-like_dom"/>
</dbReference>
<dbReference type="Pfam" id="PF09346">
    <property type="entry name" value="SMI1_KNR4"/>
    <property type="match status" value="1"/>
</dbReference>
<dbReference type="Proteomes" id="UP000183810">
    <property type="component" value="Chromosome"/>
</dbReference>
<dbReference type="InterPro" id="IPR037883">
    <property type="entry name" value="Knr4/Smi1-like_sf"/>
</dbReference>
<sequence length="415" mass="45442">MTERNVEDGTTVLQWQTIELSEAALYIEPSDYEWPPMIDSAAAGSLLGITRDFKGNENAQIWVGWTHGFIQLGIGSSPVEPSMSELDEWETVEEGAIELGTSAMLTRTTLSHIRPPELDPLLPLPSGLHRIRVSARGRARNRNDVAIAIQLWPTTQRTPLTQIKHSDTFDVDEYARRLSNRGRHPDPDSVLTTTPAAADSPTNRPPVSATLATSINAQWARLRDTIVASSPDTWVQLVRPAAHPQAVVDAEQRTGVEWPAELREWFSLHDGGGAAELLPSMTLLGLDHMIDIHAMQCEIWADLAAEDPDLVNGRTSPDAYAQAPASSEAGQFIPQFIPIAERDGTMLICDTRPGPLQGCITEFGKDTADDYPPTWASLSAMLADLTNSIASGVPFQAQYQPELDHTGLHWTRPAV</sequence>
<accession>A0A1J0VS40</accession>
<dbReference type="RefSeq" id="WP_071928017.1">
    <property type="nucleotide sequence ID" value="NZ_CP018082.1"/>
</dbReference>
<dbReference type="KEGG" id="nsl:BOX37_13740"/>